<protein>
    <recommendedName>
        <fullName evidence="3">BAG domain-containing protein</fullName>
    </recommendedName>
</protein>
<dbReference type="Proteomes" id="UP000585474">
    <property type="component" value="Unassembled WGS sequence"/>
</dbReference>
<dbReference type="PANTHER" id="PTHR33322">
    <property type="entry name" value="BAG DOMAIN CONTAINING PROTEIN, EXPRESSED"/>
    <property type="match status" value="1"/>
</dbReference>
<dbReference type="CDD" id="cd23767">
    <property type="entry name" value="IQCD"/>
    <property type="match status" value="1"/>
</dbReference>
<gene>
    <name evidence="4" type="ORF">Acr_29g0002550</name>
</gene>
<evidence type="ECO:0000256" key="1">
    <source>
        <dbReference type="ARBA" id="ARBA00022860"/>
    </source>
</evidence>
<dbReference type="OrthoDB" id="1923217at2759"/>
<feature type="domain" description="BAG" evidence="3">
    <location>
        <begin position="93"/>
        <end position="141"/>
    </location>
</feature>
<sequence length="305" mass="34242">MNNPFFRSRWSQPSSAAGATPVEHIPKVVSIPVHFLGSDPVRSASAVKIQKVFRGFMVRKSVKKIASVRREVEAIEMNISRGEIVDLIWRDGRERLRVSESLMALLLKLDSVRGVDMGVRELRKASIKKAIALQERVDAIAAGERALEVEESDESQTPEIEGNKCDFGSDLIDGSKTTEIAQSCGSWVKAVEEGCVVKQIVEESVGTDWNTKGEVKDCVESGERGDNKCDTELLERLMQDNEKMMNLMTQLFHRNEVQTRMLTSLTQRVEHLESAFLCDRLRRKKKKRLAVGAVENPGQKECGKR</sequence>
<dbReference type="SUPFAM" id="SSF63491">
    <property type="entry name" value="BAG domain"/>
    <property type="match status" value="1"/>
</dbReference>
<keyword evidence="1" id="KW-0112">Calmodulin-binding</keyword>
<organism evidence="4 5">
    <name type="scientific">Actinidia rufa</name>
    <dbReference type="NCBI Taxonomy" id="165716"/>
    <lineage>
        <taxon>Eukaryota</taxon>
        <taxon>Viridiplantae</taxon>
        <taxon>Streptophyta</taxon>
        <taxon>Embryophyta</taxon>
        <taxon>Tracheophyta</taxon>
        <taxon>Spermatophyta</taxon>
        <taxon>Magnoliopsida</taxon>
        <taxon>eudicotyledons</taxon>
        <taxon>Gunneridae</taxon>
        <taxon>Pentapetalae</taxon>
        <taxon>asterids</taxon>
        <taxon>Ericales</taxon>
        <taxon>Actinidiaceae</taxon>
        <taxon>Actinidia</taxon>
    </lineage>
</organism>
<evidence type="ECO:0000259" key="3">
    <source>
        <dbReference type="PROSITE" id="PS51035"/>
    </source>
</evidence>
<dbReference type="PROSITE" id="PS50096">
    <property type="entry name" value="IQ"/>
    <property type="match status" value="1"/>
</dbReference>
<evidence type="ECO:0000313" key="5">
    <source>
        <dbReference type="Proteomes" id="UP000585474"/>
    </source>
</evidence>
<dbReference type="InterPro" id="IPR036533">
    <property type="entry name" value="BAG_dom_sf"/>
</dbReference>
<proteinExistence type="predicted"/>
<dbReference type="SMART" id="SM00264">
    <property type="entry name" value="BAG"/>
    <property type="match status" value="1"/>
</dbReference>
<dbReference type="Gene3D" id="1.20.58.120">
    <property type="entry name" value="BAG domain"/>
    <property type="match status" value="1"/>
</dbReference>
<dbReference type="AlphaFoldDB" id="A0A7J0HDA2"/>
<name>A0A7J0HDA2_9ERIC</name>
<dbReference type="EMBL" id="BJWL01000029">
    <property type="protein sequence ID" value="GFZ21093.1"/>
    <property type="molecule type" value="Genomic_DNA"/>
</dbReference>
<dbReference type="InterPro" id="IPR003103">
    <property type="entry name" value="BAG_domain"/>
</dbReference>
<dbReference type="InterPro" id="IPR040400">
    <property type="entry name" value="BAG5/6/7/8"/>
</dbReference>
<keyword evidence="2" id="KW-0143">Chaperone</keyword>
<comment type="caution">
    <text evidence="4">The sequence shown here is derived from an EMBL/GenBank/DDBJ whole genome shotgun (WGS) entry which is preliminary data.</text>
</comment>
<accession>A0A7J0HDA2</accession>
<dbReference type="Pfam" id="PF00612">
    <property type="entry name" value="IQ"/>
    <property type="match status" value="1"/>
</dbReference>
<reference evidence="4 5" key="1">
    <citation type="submission" date="2019-07" db="EMBL/GenBank/DDBJ databases">
        <title>De Novo Assembly of kiwifruit Actinidia rufa.</title>
        <authorList>
            <person name="Sugita-Konishi S."/>
            <person name="Sato K."/>
            <person name="Mori E."/>
            <person name="Abe Y."/>
            <person name="Kisaki G."/>
            <person name="Hamano K."/>
            <person name="Suezawa K."/>
            <person name="Otani M."/>
            <person name="Fukuda T."/>
            <person name="Manabe T."/>
            <person name="Gomi K."/>
            <person name="Tabuchi M."/>
            <person name="Akimitsu K."/>
            <person name="Kataoka I."/>
        </authorList>
    </citation>
    <scope>NUCLEOTIDE SEQUENCE [LARGE SCALE GENOMIC DNA]</scope>
    <source>
        <strain evidence="5">cv. Fuchu</strain>
    </source>
</reference>
<evidence type="ECO:0000256" key="2">
    <source>
        <dbReference type="ARBA" id="ARBA00023186"/>
    </source>
</evidence>
<dbReference type="PANTHER" id="PTHR33322:SF4">
    <property type="entry name" value="BAG DOMAIN CONTAINING PROTEIN, EXPRESSED"/>
    <property type="match status" value="1"/>
</dbReference>
<keyword evidence="5" id="KW-1185">Reference proteome</keyword>
<evidence type="ECO:0000313" key="4">
    <source>
        <dbReference type="EMBL" id="GFZ21093.1"/>
    </source>
</evidence>
<dbReference type="GO" id="GO:0009506">
    <property type="term" value="C:plasmodesma"/>
    <property type="evidence" value="ECO:0007669"/>
    <property type="project" value="TreeGrafter"/>
</dbReference>
<dbReference type="GO" id="GO:0005516">
    <property type="term" value="F:calmodulin binding"/>
    <property type="evidence" value="ECO:0007669"/>
    <property type="project" value="UniProtKB-KW"/>
</dbReference>
<dbReference type="GO" id="GO:0006457">
    <property type="term" value="P:protein folding"/>
    <property type="evidence" value="ECO:0007669"/>
    <property type="project" value="TreeGrafter"/>
</dbReference>
<dbReference type="InterPro" id="IPR000048">
    <property type="entry name" value="IQ_motif_EF-hand-BS"/>
</dbReference>
<dbReference type="PROSITE" id="PS51035">
    <property type="entry name" value="BAG"/>
    <property type="match status" value="1"/>
</dbReference>
<dbReference type="GO" id="GO:0051087">
    <property type="term" value="F:protein-folding chaperone binding"/>
    <property type="evidence" value="ECO:0007669"/>
    <property type="project" value="InterPro"/>
</dbReference>
<dbReference type="Pfam" id="PF02179">
    <property type="entry name" value="BAG"/>
    <property type="match status" value="1"/>
</dbReference>
<dbReference type="SMART" id="SM00015">
    <property type="entry name" value="IQ"/>
    <property type="match status" value="1"/>
</dbReference>